<feature type="active site" description="Charge relay system" evidence="8">
    <location>
        <position position="667"/>
    </location>
</feature>
<evidence type="ECO:0000256" key="2">
    <source>
        <dbReference type="ARBA" id="ARBA00011073"/>
    </source>
</evidence>
<gene>
    <name evidence="13" type="ORF">GJ654_20240</name>
</gene>
<feature type="active site" description="Charge relay system" evidence="8">
    <location>
        <position position="823"/>
    </location>
</feature>
<keyword evidence="6 8" id="KW-0378">Hydrolase</keyword>
<dbReference type="PRINTS" id="PR00723">
    <property type="entry name" value="SUBTILISIN"/>
</dbReference>
<sequence length="1389" mass="140666">MDFCRVQSELRLVMATLLNSLFATSARKSGLGALNSNDDLSDTTYPVLPWITGSALNQTAFNADAAATGTARSVPQPSALKPSASNESAAATGTAATGPEPLTVATINFDDLTTSSYQALPSNYSGLSWSSYFYCFNSAWAYGTYGANGYTNGTTSGPNAAYNAYASDIEISDSYADFDLTSAKVTAAWRNGLSVHVVAYDNGVVVYDNVISVNATGPTLVNFNLVSIDRVTFSSSGGSSPIYSGDGTHFVIDDIVVNLANSSVAGAIYNDLNANGVRDSGEAGLAGRVVFNDINNNGVRDAGEQYATTNASGNYTLTVAGAVSDVNLVQQQPAWWRSTSPTTHVSLVSGQAATGVDMGARNYQSETGGVSGNLWHDYDADGVKDAGEEALAGIQVYLDANGNSAFDQGEASALTDASGNYLITTVNPGSYVLRLNEPLNTWEHWKQTYPVAGQKSLGGDSAASAVSAPGSAAAHPADLSFAHTEGQLIVKLNSGLSVAAQSQLASVMSSIGATVAKTTQGLGLQLWSVQGSLTDAIAKLQASGLVAYAVPNYTRYLTDTSAQANPNDPQFNQCYGLNNTGQTGGTADADIDAVEAWNIGTGSKSVRVGVIDTGADLTHADLVGNIWTNPGEIAGNGVDDDGNGYVDDIHGYDFINGDSDPTDDYGHGTHVSGTIGASGNNGVGVAGVNWNVSLVELKIFNSGGTTNDFAIIQALDYARTTGIQITNNSWGGGGYSQAMYDAIAAGGLFVAAAGNYGSNNDASPFYPANYDLPNIISVAATDDNDQLASFSNYGATTVDLAAPGADIYSTLMGGGYGLMSGTSMATPHVTGAAAFLAALNPSLTAAQIKTLLLNNVDLKANLSGKMVTGGRLNLYNAALNVNVAPPQYGVPITIVAGQVVTNQNFALAGGATPLDDKIVGTDVNETIDARAGNDTVWGNGGKDHLIGNAGNDTLYGGDGVDVLEGGDGNDFLHGGAGGDYLIGGAGVDTVSYAAAPVPGSAQVAAPMDGVVVMLEVGGSAGDAAGDNYDSIENVIGTAFNDWIVGDTQANNLDGGAGNDYILGLTGNDYLWGGDGDDRLDGGENNDHLYGGAGNDMLIGGTGADAIAGGAGNDTYYVDNAADSVIEASGAGTDLVYSSVTFSLAGQNIESLTLTGSAAINGTGNGLANILTGNTGNNVLNGGAGADVMAGGAGNDTYYVDNAGDKVQEASGGGTDLVYASVTFSLAGQNLETLTLTGSTAINGTGNSLANALTGNSGNNVLTGADGNDVLNGAGGNDTLNGGAGADSFVFNSALNGATNVDTIVGFSVVDDKIRLENGVFTALTTLGTLSPDAFYIGAAAHDATDRILYNSGTGALSYDADGNGAAAAVRFATLSTGLTTLANTNFVVI</sequence>
<protein>
    <submittedName>
        <fullName evidence="13">S8 family serine peptidase</fullName>
    </submittedName>
</protein>
<dbReference type="Proteomes" id="UP000439113">
    <property type="component" value="Unassembled WGS sequence"/>
</dbReference>
<dbReference type="EMBL" id="WNKS01000034">
    <property type="protein sequence ID" value="MTV33310.1"/>
    <property type="molecule type" value="Genomic_DNA"/>
</dbReference>
<dbReference type="PRINTS" id="PR00313">
    <property type="entry name" value="CABNDNGRPT"/>
</dbReference>
<dbReference type="Gene3D" id="3.40.50.200">
    <property type="entry name" value="Peptidase S8/S53 domain"/>
    <property type="match status" value="1"/>
</dbReference>
<evidence type="ECO:0000259" key="11">
    <source>
        <dbReference type="Pfam" id="PF17210"/>
    </source>
</evidence>
<dbReference type="OrthoDB" id="223957at2"/>
<dbReference type="PROSITE" id="PS00137">
    <property type="entry name" value="SUBTILASE_HIS"/>
    <property type="match status" value="1"/>
</dbReference>
<dbReference type="Pfam" id="PF22148">
    <property type="entry name" value="Fervidolysin_NPro-like"/>
    <property type="match status" value="1"/>
</dbReference>
<dbReference type="SUPFAM" id="SSF51120">
    <property type="entry name" value="beta-Roll"/>
    <property type="match status" value="3"/>
</dbReference>
<dbReference type="GO" id="GO:0005576">
    <property type="term" value="C:extracellular region"/>
    <property type="evidence" value="ECO:0007669"/>
    <property type="project" value="UniProtKB-SubCell"/>
</dbReference>
<feature type="domain" description="SD-repeat containing protein B" evidence="11">
    <location>
        <begin position="374"/>
        <end position="441"/>
    </location>
</feature>
<dbReference type="PROSITE" id="PS00138">
    <property type="entry name" value="SUBTILASE_SER"/>
    <property type="match status" value="1"/>
</dbReference>
<evidence type="ECO:0000259" key="12">
    <source>
        <dbReference type="Pfam" id="PF22148"/>
    </source>
</evidence>
<dbReference type="InterPro" id="IPR015500">
    <property type="entry name" value="Peptidase_S8_subtilisin-rel"/>
</dbReference>
<accession>A0A6N8DRW2</accession>
<dbReference type="InterPro" id="IPR001343">
    <property type="entry name" value="Hemolysn_Ca-bd"/>
</dbReference>
<dbReference type="GO" id="GO:0005509">
    <property type="term" value="F:calcium ion binding"/>
    <property type="evidence" value="ECO:0007669"/>
    <property type="project" value="InterPro"/>
</dbReference>
<dbReference type="Gene3D" id="2.60.40.10">
    <property type="entry name" value="Immunoglobulins"/>
    <property type="match status" value="2"/>
</dbReference>
<dbReference type="InterPro" id="IPR000209">
    <property type="entry name" value="Peptidase_S8/S53_dom"/>
</dbReference>
<proteinExistence type="inferred from homology"/>
<dbReference type="GO" id="GO:0006508">
    <property type="term" value="P:proteolysis"/>
    <property type="evidence" value="ECO:0007669"/>
    <property type="project" value="UniProtKB-KW"/>
</dbReference>
<evidence type="ECO:0000256" key="8">
    <source>
        <dbReference type="PROSITE-ProRule" id="PRU01240"/>
    </source>
</evidence>
<dbReference type="InterPro" id="IPR036852">
    <property type="entry name" value="Peptidase_S8/S53_dom_sf"/>
</dbReference>
<comment type="similarity">
    <text evidence="2 8">Belongs to the peptidase S8 family.</text>
</comment>
<dbReference type="PROSITE" id="PS00330">
    <property type="entry name" value="HEMOLYSIN_CALCIUM"/>
    <property type="match status" value="7"/>
</dbReference>
<dbReference type="InterPro" id="IPR054399">
    <property type="entry name" value="Fervidolysin-like_N_prodom"/>
</dbReference>
<dbReference type="InterPro" id="IPR033764">
    <property type="entry name" value="Sdr_B"/>
</dbReference>
<evidence type="ECO:0000256" key="1">
    <source>
        <dbReference type="ARBA" id="ARBA00004613"/>
    </source>
</evidence>
<evidence type="ECO:0000256" key="4">
    <source>
        <dbReference type="ARBA" id="ARBA00022670"/>
    </source>
</evidence>
<dbReference type="GO" id="GO:0004252">
    <property type="term" value="F:serine-type endopeptidase activity"/>
    <property type="evidence" value="ECO:0007669"/>
    <property type="project" value="UniProtKB-UniRule"/>
</dbReference>
<feature type="domain" description="Fervidolysin-like N-terminal prodomain" evidence="12">
    <location>
        <begin position="481"/>
        <end position="552"/>
    </location>
</feature>
<dbReference type="Pfam" id="PF17210">
    <property type="entry name" value="SdrD_B"/>
    <property type="match status" value="1"/>
</dbReference>
<dbReference type="InterPro" id="IPR018511">
    <property type="entry name" value="Hemolysin-typ_Ca-bd_CS"/>
</dbReference>
<keyword evidence="4 8" id="KW-0645">Protease</keyword>
<evidence type="ECO:0000256" key="7">
    <source>
        <dbReference type="ARBA" id="ARBA00022825"/>
    </source>
</evidence>
<keyword evidence="7 8" id="KW-0720">Serine protease</keyword>
<name>A0A6N8DRW2_RHOAC</name>
<dbReference type="PANTHER" id="PTHR43399:SF4">
    <property type="entry name" value="CELL WALL-ASSOCIATED PROTEASE"/>
    <property type="match status" value="1"/>
</dbReference>
<keyword evidence="3" id="KW-0964">Secreted</keyword>
<dbReference type="Pfam" id="PF00353">
    <property type="entry name" value="HemolysinCabind"/>
    <property type="match status" value="5"/>
</dbReference>
<dbReference type="InterPro" id="IPR013783">
    <property type="entry name" value="Ig-like_fold"/>
</dbReference>
<evidence type="ECO:0000256" key="6">
    <source>
        <dbReference type="ARBA" id="ARBA00022801"/>
    </source>
</evidence>
<dbReference type="Gene3D" id="2.150.10.10">
    <property type="entry name" value="Serralysin-like metalloprotease, C-terminal"/>
    <property type="match status" value="4"/>
</dbReference>
<dbReference type="SUPFAM" id="SSF52743">
    <property type="entry name" value="Subtilisin-like"/>
    <property type="match status" value="1"/>
</dbReference>
<evidence type="ECO:0000259" key="10">
    <source>
        <dbReference type="Pfam" id="PF00082"/>
    </source>
</evidence>
<dbReference type="InterPro" id="IPR023828">
    <property type="entry name" value="Peptidase_S8_Ser-AS"/>
</dbReference>
<keyword evidence="5" id="KW-0732">Signal</keyword>
<evidence type="ECO:0000256" key="3">
    <source>
        <dbReference type="ARBA" id="ARBA00022525"/>
    </source>
</evidence>
<feature type="active site" description="Charge relay system" evidence="8">
    <location>
        <position position="612"/>
    </location>
</feature>
<dbReference type="PANTHER" id="PTHR43399">
    <property type="entry name" value="SUBTILISIN-RELATED"/>
    <property type="match status" value="1"/>
</dbReference>
<evidence type="ECO:0000313" key="14">
    <source>
        <dbReference type="Proteomes" id="UP000439113"/>
    </source>
</evidence>
<reference evidence="13 14" key="1">
    <citation type="submission" date="2019-11" db="EMBL/GenBank/DDBJ databases">
        <title>Whole-genome sequence of a Rhodoblastus acidophilus DSM 142.</title>
        <authorList>
            <person name="Kyndt J.A."/>
            <person name="Meyer T.E."/>
        </authorList>
    </citation>
    <scope>NUCLEOTIDE SEQUENCE [LARGE SCALE GENOMIC DNA]</scope>
    <source>
        <strain evidence="13 14">DSM 142</strain>
    </source>
</reference>
<evidence type="ECO:0000256" key="9">
    <source>
        <dbReference type="SAM" id="MobiDB-lite"/>
    </source>
</evidence>
<feature type="domain" description="Peptidase S8/S53" evidence="10">
    <location>
        <begin position="604"/>
        <end position="856"/>
    </location>
</feature>
<dbReference type="InterPro" id="IPR011049">
    <property type="entry name" value="Serralysin-like_metalloprot_C"/>
</dbReference>
<dbReference type="CDD" id="cd07473">
    <property type="entry name" value="Peptidases_S8_Subtilisin_like"/>
    <property type="match status" value="1"/>
</dbReference>
<dbReference type="SUPFAM" id="SSF117074">
    <property type="entry name" value="Hypothetical protein PA1324"/>
    <property type="match status" value="2"/>
</dbReference>
<evidence type="ECO:0000313" key="13">
    <source>
        <dbReference type="EMBL" id="MTV33310.1"/>
    </source>
</evidence>
<dbReference type="PROSITE" id="PS51892">
    <property type="entry name" value="SUBTILASE"/>
    <property type="match status" value="1"/>
</dbReference>
<dbReference type="InterPro" id="IPR051048">
    <property type="entry name" value="Peptidase_S8/S53_subtilisin"/>
</dbReference>
<dbReference type="Pfam" id="PF00082">
    <property type="entry name" value="Peptidase_S8"/>
    <property type="match status" value="1"/>
</dbReference>
<dbReference type="InterPro" id="IPR022398">
    <property type="entry name" value="Peptidase_S8_His-AS"/>
</dbReference>
<evidence type="ECO:0000256" key="5">
    <source>
        <dbReference type="ARBA" id="ARBA00022729"/>
    </source>
</evidence>
<organism evidence="13 14">
    <name type="scientific">Rhodoblastus acidophilus</name>
    <name type="common">Rhodopseudomonas acidophila</name>
    <dbReference type="NCBI Taxonomy" id="1074"/>
    <lineage>
        <taxon>Bacteria</taxon>
        <taxon>Pseudomonadati</taxon>
        <taxon>Pseudomonadota</taxon>
        <taxon>Alphaproteobacteria</taxon>
        <taxon>Hyphomicrobiales</taxon>
        <taxon>Rhodoblastaceae</taxon>
        <taxon>Rhodoblastus</taxon>
    </lineage>
</organism>
<dbReference type="InterPro" id="IPR034204">
    <property type="entry name" value="PfSUB1-like_cat_dom"/>
</dbReference>
<comment type="caution">
    <text evidence="13">The sequence shown here is derived from an EMBL/GenBank/DDBJ whole genome shotgun (WGS) entry which is preliminary data.</text>
</comment>
<comment type="subcellular location">
    <subcellularLocation>
        <location evidence="1">Secreted</location>
    </subcellularLocation>
</comment>
<feature type="region of interest" description="Disordered" evidence="9">
    <location>
        <begin position="72"/>
        <end position="97"/>
    </location>
</feature>